<keyword evidence="2" id="KW-0378">Hydrolase</keyword>
<dbReference type="Pfam" id="PF13976">
    <property type="entry name" value="gag_pre-integrs"/>
    <property type="match status" value="1"/>
</dbReference>
<dbReference type="InterPro" id="IPR036397">
    <property type="entry name" value="RNaseH_sf"/>
</dbReference>
<keyword evidence="1" id="KW-0479">Metal-binding</keyword>
<dbReference type="GO" id="GO:0003676">
    <property type="term" value="F:nucleic acid binding"/>
    <property type="evidence" value="ECO:0007669"/>
    <property type="project" value="InterPro"/>
</dbReference>
<dbReference type="GO" id="GO:0016787">
    <property type="term" value="F:hydrolase activity"/>
    <property type="evidence" value="ECO:0007669"/>
    <property type="project" value="UniProtKB-KW"/>
</dbReference>
<comment type="caution">
    <text evidence="5">The sequence shown here is derived from an EMBL/GenBank/DDBJ whole genome shotgun (WGS) entry which is preliminary data.</text>
</comment>
<reference evidence="5" key="1">
    <citation type="journal article" date="2019" name="Sci. Rep.">
        <title>Draft genome of Tanacetum cinerariifolium, the natural source of mosquito coil.</title>
        <authorList>
            <person name="Yamashiro T."/>
            <person name="Shiraishi A."/>
            <person name="Satake H."/>
            <person name="Nakayama K."/>
        </authorList>
    </citation>
    <scope>NUCLEOTIDE SEQUENCE</scope>
</reference>
<name>A0A6L2L223_TANCI</name>
<evidence type="ECO:0000256" key="2">
    <source>
        <dbReference type="ARBA" id="ARBA00022801"/>
    </source>
</evidence>
<dbReference type="GO" id="GO:0046872">
    <property type="term" value="F:metal ion binding"/>
    <property type="evidence" value="ECO:0007669"/>
    <property type="project" value="UniProtKB-KW"/>
</dbReference>
<dbReference type="AlphaFoldDB" id="A0A6L2L223"/>
<dbReference type="PROSITE" id="PS50994">
    <property type="entry name" value="INTEGRASE"/>
    <property type="match status" value="1"/>
</dbReference>
<dbReference type="InterPro" id="IPR025724">
    <property type="entry name" value="GAG-pre-integrase_dom"/>
</dbReference>
<accession>A0A6L2L223</accession>
<feature type="region of interest" description="Disordered" evidence="3">
    <location>
        <begin position="269"/>
        <end position="289"/>
    </location>
</feature>
<dbReference type="InterPro" id="IPR013103">
    <property type="entry name" value="RVT_2"/>
</dbReference>
<feature type="compositionally biased region" description="Polar residues" evidence="3">
    <location>
        <begin position="605"/>
        <end position="622"/>
    </location>
</feature>
<dbReference type="InterPro" id="IPR001584">
    <property type="entry name" value="Integrase_cat-core"/>
</dbReference>
<protein>
    <recommendedName>
        <fullName evidence="4">Integrase catalytic domain-containing protein</fullName>
    </recommendedName>
</protein>
<feature type="compositionally biased region" description="Polar residues" evidence="3">
    <location>
        <begin position="94"/>
        <end position="106"/>
    </location>
</feature>
<dbReference type="EMBL" id="BKCJ010003578">
    <property type="protein sequence ID" value="GEU55941.1"/>
    <property type="molecule type" value="Genomic_DNA"/>
</dbReference>
<dbReference type="CDD" id="cd09272">
    <property type="entry name" value="RNase_HI_RT_Ty1"/>
    <property type="match status" value="1"/>
</dbReference>
<proteinExistence type="predicted"/>
<evidence type="ECO:0000313" key="5">
    <source>
        <dbReference type="EMBL" id="GEU55941.1"/>
    </source>
</evidence>
<evidence type="ECO:0000256" key="1">
    <source>
        <dbReference type="ARBA" id="ARBA00022723"/>
    </source>
</evidence>
<sequence length="871" mass="98701">MNHQTLSVPQIAYQSPQVSTKPINESPRIDSGLAIPVFYLGDDPIACLNKEIDFLMALASSRFPSTNYQLRTLLNPRNQGTIQDGRVTLQQVQGRQSQSYSGTGYKSNVNSSGGSNSSRQPKRPRNATLTEDFGKSFTPQQELSAEQAFWLHMSDPTSKPFDALLVKTEAPKELLMISLVNESLKKLKFHLAKFDNVVKMRTTPNARTEVMNSMSLIGDTVNMDGNRKESCNLEVELLKSQNAFNDLLKGLKCSTSKCILKPTYNKKNDRISHTPSRNMKNKAEAQHRNVNKKNRVVEPIRNVYVKQSQLNVNSAYLCYLKPKNVKNIGSSKKAKIVKSKNVNNSKPNHTWGNSDTDIPSSSSLVMIVRFKNDHIARIMGYGDYQLGNVTISRVYYVEGLGHNLFFIGQFYDTDLKVAFQKNTCFIRNLEASKTKSWLWQHQLSYLNFSTLNKLAKDDLARGFPRLKFQKNHLCFVCALGKSKKSSHQPKAEDTNQEKLYLLYMDLCGLMHVASINGKRYISVIVEDYSRFTWVRFLRSKDEAPEAIIKGIKNIQVRLNATVRNVRTDNGTEFVNHTLLNATPRAVDLADSLVSMLIDQDAPSKSIPSTQEQEHSPNISQGFEESPKTPFFHVKTHEFGGVLKNKARLVAQGFRQEEGIDFEESFAPIARIEAIRIFVANAAHKNMTIFQIDVKTAFFNSELKEEVYVSQPEGIVDQENPSHVCSGSNTLHTKSRNDLLLDTGMSLTAYADADHAGCQDTRRSTSGSAQFLDYSFQFNKISLYCDNKSTITLCCNNVQHSRAKHIDVRYHFIKEQVENGILELYFVRTEYQLADIFTKPLPRERFNFLIEKLGMRSMSPKMLKLLAEETNE</sequence>
<feature type="compositionally biased region" description="Low complexity" evidence="3">
    <location>
        <begin position="107"/>
        <end position="118"/>
    </location>
</feature>
<dbReference type="InterPro" id="IPR039537">
    <property type="entry name" value="Retrotran_Ty1/copia-like"/>
</dbReference>
<dbReference type="PANTHER" id="PTHR42648">
    <property type="entry name" value="TRANSPOSASE, PUTATIVE-RELATED"/>
    <property type="match status" value="1"/>
</dbReference>
<gene>
    <name evidence="5" type="ORF">Tci_027919</name>
</gene>
<dbReference type="PANTHER" id="PTHR42648:SF18">
    <property type="entry name" value="RETROTRANSPOSON, UNCLASSIFIED-LIKE PROTEIN"/>
    <property type="match status" value="1"/>
</dbReference>
<dbReference type="Pfam" id="PF07727">
    <property type="entry name" value="RVT_2"/>
    <property type="match status" value="1"/>
</dbReference>
<evidence type="ECO:0000259" key="4">
    <source>
        <dbReference type="PROSITE" id="PS50994"/>
    </source>
</evidence>
<feature type="region of interest" description="Disordered" evidence="3">
    <location>
        <begin position="602"/>
        <end position="625"/>
    </location>
</feature>
<dbReference type="SUPFAM" id="SSF53098">
    <property type="entry name" value="Ribonuclease H-like"/>
    <property type="match status" value="1"/>
</dbReference>
<feature type="domain" description="Integrase catalytic" evidence="4">
    <location>
        <begin position="485"/>
        <end position="578"/>
    </location>
</feature>
<dbReference type="Gene3D" id="3.30.420.10">
    <property type="entry name" value="Ribonuclease H-like superfamily/Ribonuclease H"/>
    <property type="match status" value="1"/>
</dbReference>
<dbReference type="GO" id="GO:0015074">
    <property type="term" value="P:DNA integration"/>
    <property type="evidence" value="ECO:0007669"/>
    <property type="project" value="InterPro"/>
</dbReference>
<feature type="region of interest" description="Disordered" evidence="3">
    <location>
        <begin position="94"/>
        <end position="137"/>
    </location>
</feature>
<organism evidence="5">
    <name type="scientific">Tanacetum cinerariifolium</name>
    <name type="common">Dalmatian daisy</name>
    <name type="synonym">Chrysanthemum cinerariifolium</name>
    <dbReference type="NCBI Taxonomy" id="118510"/>
    <lineage>
        <taxon>Eukaryota</taxon>
        <taxon>Viridiplantae</taxon>
        <taxon>Streptophyta</taxon>
        <taxon>Embryophyta</taxon>
        <taxon>Tracheophyta</taxon>
        <taxon>Spermatophyta</taxon>
        <taxon>Magnoliopsida</taxon>
        <taxon>eudicotyledons</taxon>
        <taxon>Gunneridae</taxon>
        <taxon>Pentapetalae</taxon>
        <taxon>asterids</taxon>
        <taxon>campanulids</taxon>
        <taxon>Asterales</taxon>
        <taxon>Asteraceae</taxon>
        <taxon>Asteroideae</taxon>
        <taxon>Anthemideae</taxon>
        <taxon>Anthemidinae</taxon>
        <taxon>Tanacetum</taxon>
    </lineage>
</organism>
<dbReference type="InterPro" id="IPR012337">
    <property type="entry name" value="RNaseH-like_sf"/>
</dbReference>
<evidence type="ECO:0000256" key="3">
    <source>
        <dbReference type="SAM" id="MobiDB-lite"/>
    </source>
</evidence>